<proteinExistence type="predicted"/>
<accession>A0AA35S0A7</accession>
<dbReference type="Proteomes" id="UP001174909">
    <property type="component" value="Unassembled WGS sequence"/>
</dbReference>
<feature type="compositionally biased region" description="Low complexity" evidence="1">
    <location>
        <begin position="23"/>
        <end position="39"/>
    </location>
</feature>
<feature type="compositionally biased region" description="Basic and acidic residues" evidence="1">
    <location>
        <begin position="11"/>
        <end position="20"/>
    </location>
</feature>
<organism evidence="2 3">
    <name type="scientific">Geodia barretti</name>
    <name type="common">Barrett's horny sponge</name>
    <dbReference type="NCBI Taxonomy" id="519541"/>
    <lineage>
        <taxon>Eukaryota</taxon>
        <taxon>Metazoa</taxon>
        <taxon>Porifera</taxon>
        <taxon>Demospongiae</taxon>
        <taxon>Heteroscleromorpha</taxon>
        <taxon>Tetractinellida</taxon>
        <taxon>Astrophorina</taxon>
        <taxon>Geodiidae</taxon>
        <taxon>Geodia</taxon>
    </lineage>
</organism>
<evidence type="ECO:0000256" key="1">
    <source>
        <dbReference type="SAM" id="MobiDB-lite"/>
    </source>
</evidence>
<sequence>MSESNEIPTGLERKKIRLDMDSPDSSSQSSLYSSDLNTSAGHLTHDEEREPDLWPSKMSKLVEFLKMTVFLSRKLGSWRESDQIPIGCHKL</sequence>
<name>A0AA35S0A7_GEOBA</name>
<dbReference type="AlphaFoldDB" id="A0AA35S0A7"/>
<gene>
    <name evidence="2" type="ORF">GBAR_LOCUS12545</name>
</gene>
<feature type="compositionally biased region" description="Basic and acidic residues" evidence="1">
    <location>
        <begin position="43"/>
        <end position="52"/>
    </location>
</feature>
<comment type="caution">
    <text evidence="2">The sequence shown here is derived from an EMBL/GenBank/DDBJ whole genome shotgun (WGS) entry which is preliminary data.</text>
</comment>
<evidence type="ECO:0000313" key="2">
    <source>
        <dbReference type="EMBL" id="CAI8021080.1"/>
    </source>
</evidence>
<reference evidence="2" key="1">
    <citation type="submission" date="2023-03" db="EMBL/GenBank/DDBJ databases">
        <authorList>
            <person name="Steffen K."/>
            <person name="Cardenas P."/>
        </authorList>
    </citation>
    <scope>NUCLEOTIDE SEQUENCE</scope>
</reference>
<dbReference type="EMBL" id="CASHTH010001864">
    <property type="protein sequence ID" value="CAI8021080.1"/>
    <property type="molecule type" value="Genomic_DNA"/>
</dbReference>
<keyword evidence="3" id="KW-1185">Reference proteome</keyword>
<protein>
    <submittedName>
        <fullName evidence="2">Uncharacterized protein</fullName>
    </submittedName>
</protein>
<feature type="region of interest" description="Disordered" evidence="1">
    <location>
        <begin position="1"/>
        <end position="52"/>
    </location>
</feature>
<evidence type="ECO:0000313" key="3">
    <source>
        <dbReference type="Proteomes" id="UP001174909"/>
    </source>
</evidence>